<evidence type="ECO:0000256" key="2">
    <source>
        <dbReference type="ARBA" id="ARBA00009466"/>
    </source>
</evidence>
<dbReference type="Gene3D" id="1.25.10.10">
    <property type="entry name" value="Leucine-rich Repeat Variant"/>
    <property type="match status" value="1"/>
</dbReference>
<evidence type="ECO:0000259" key="6">
    <source>
        <dbReference type="PROSITE" id="PS50166"/>
    </source>
</evidence>
<evidence type="ECO:0000256" key="4">
    <source>
        <dbReference type="ARBA" id="ARBA00022927"/>
    </source>
</evidence>
<dbReference type="Pfam" id="PF18777">
    <property type="entry name" value="CRM1_repeat"/>
    <property type="match status" value="1"/>
</dbReference>
<dbReference type="GO" id="GO:0030621">
    <property type="term" value="F:U4 snRNA binding"/>
    <property type="evidence" value="ECO:0007669"/>
    <property type="project" value="EnsemblFungi"/>
</dbReference>
<dbReference type="InterPro" id="IPR040485">
    <property type="entry name" value="XPO1_repeat_3"/>
</dbReference>
<dbReference type="Proteomes" id="UP000094336">
    <property type="component" value="Unassembled WGS sequence"/>
</dbReference>
<dbReference type="GO" id="GO:0031267">
    <property type="term" value="F:small GTPase binding"/>
    <property type="evidence" value="ECO:0007669"/>
    <property type="project" value="InterPro"/>
</dbReference>
<dbReference type="STRING" id="984486.A0A1E3QLL6"/>
<evidence type="ECO:0000256" key="3">
    <source>
        <dbReference type="ARBA" id="ARBA00022448"/>
    </source>
</evidence>
<dbReference type="Pfam" id="PF08767">
    <property type="entry name" value="CRM1_C"/>
    <property type="match status" value="1"/>
</dbReference>
<dbReference type="GO" id="GO:0017070">
    <property type="term" value="F:U6 snRNA binding"/>
    <property type="evidence" value="ECO:0007669"/>
    <property type="project" value="EnsemblFungi"/>
</dbReference>
<dbReference type="RefSeq" id="XP_018983909.1">
    <property type="nucleotide sequence ID" value="XM_019129539.1"/>
</dbReference>
<keyword evidence="3" id="KW-0813">Transport</keyword>
<dbReference type="OrthoDB" id="27218at2759"/>
<dbReference type="Pfam" id="PF03810">
    <property type="entry name" value="IBN_N"/>
    <property type="match status" value="1"/>
</dbReference>
<protein>
    <recommendedName>
        <fullName evidence="6">Importin N-terminal domain-containing protein</fullName>
    </recommendedName>
</protein>
<comment type="subcellular location">
    <subcellularLocation>
        <location evidence="1">Nucleus</location>
    </subcellularLocation>
</comment>
<dbReference type="PROSITE" id="PS50166">
    <property type="entry name" value="IMPORTIN_B_NT"/>
    <property type="match status" value="1"/>
</dbReference>
<dbReference type="InterPro" id="IPR014877">
    <property type="entry name" value="XPO1_C_dom"/>
</dbReference>
<name>A0A1E3QLL6_9ASCO</name>
<dbReference type="GO" id="GO:0030623">
    <property type="term" value="F:U5 snRNA binding"/>
    <property type="evidence" value="ECO:0007669"/>
    <property type="project" value="EnsemblFungi"/>
</dbReference>
<dbReference type="GO" id="GO:0005816">
    <property type="term" value="C:spindle pole body"/>
    <property type="evidence" value="ECO:0007669"/>
    <property type="project" value="EnsemblFungi"/>
</dbReference>
<dbReference type="GO" id="GO:0034399">
    <property type="term" value="C:nuclear periphery"/>
    <property type="evidence" value="ECO:0007669"/>
    <property type="project" value="EnsemblFungi"/>
</dbReference>
<evidence type="ECO:0000313" key="8">
    <source>
        <dbReference type="Proteomes" id="UP000094336"/>
    </source>
</evidence>
<dbReference type="InterPro" id="IPR041235">
    <property type="entry name" value="Exp1_repeat_2"/>
</dbReference>
<dbReference type="GO" id="GO:0000056">
    <property type="term" value="P:ribosomal small subunit export from nucleus"/>
    <property type="evidence" value="ECO:0007669"/>
    <property type="project" value="TreeGrafter"/>
</dbReference>
<keyword evidence="5" id="KW-0539">Nucleus</keyword>
<dbReference type="GO" id="GO:0030620">
    <property type="term" value="F:U2 snRNA binding"/>
    <property type="evidence" value="ECO:0007669"/>
    <property type="project" value="EnsemblFungi"/>
</dbReference>
<evidence type="ECO:0000256" key="5">
    <source>
        <dbReference type="ARBA" id="ARBA00023242"/>
    </source>
</evidence>
<gene>
    <name evidence="7" type="ORF">BABINDRAFT_162786</name>
</gene>
<dbReference type="PANTHER" id="PTHR11223:SF2">
    <property type="entry name" value="EXPORTIN-1"/>
    <property type="match status" value="1"/>
</dbReference>
<dbReference type="Pfam" id="PF18787">
    <property type="entry name" value="CRM1_repeat_3"/>
    <property type="match status" value="1"/>
</dbReference>
<dbReference type="GeneID" id="30147392"/>
<proteinExistence type="inferred from homology"/>
<accession>A0A1E3QLL6</accession>
<dbReference type="SMART" id="SM01102">
    <property type="entry name" value="CRM1_C"/>
    <property type="match status" value="1"/>
</dbReference>
<dbReference type="InterPro" id="IPR016024">
    <property type="entry name" value="ARM-type_fold"/>
</dbReference>
<dbReference type="GO" id="GO:0071528">
    <property type="term" value="P:tRNA re-export from nucleus"/>
    <property type="evidence" value="ECO:0007669"/>
    <property type="project" value="EnsemblFungi"/>
</dbReference>
<dbReference type="GO" id="GO:0005737">
    <property type="term" value="C:cytoplasm"/>
    <property type="evidence" value="ECO:0007669"/>
    <property type="project" value="TreeGrafter"/>
</dbReference>
<dbReference type="AlphaFoldDB" id="A0A1E3QLL6"/>
<dbReference type="GO" id="GO:0030619">
    <property type="term" value="F:U1 snRNA binding"/>
    <property type="evidence" value="ECO:0007669"/>
    <property type="project" value="EnsemblFungi"/>
</dbReference>
<dbReference type="InterPro" id="IPR041123">
    <property type="entry name" value="CRM1_repeat"/>
</dbReference>
<dbReference type="GO" id="GO:0000055">
    <property type="term" value="P:ribosomal large subunit export from nucleus"/>
    <property type="evidence" value="ECO:0007669"/>
    <property type="project" value="EnsemblFungi"/>
</dbReference>
<evidence type="ECO:0000256" key="1">
    <source>
        <dbReference type="ARBA" id="ARBA00004123"/>
    </source>
</evidence>
<dbReference type="InterPro" id="IPR001494">
    <property type="entry name" value="Importin-beta_N"/>
</dbReference>
<dbReference type="EMBL" id="KV454435">
    <property type="protein sequence ID" value="ODQ78581.1"/>
    <property type="molecule type" value="Genomic_DNA"/>
</dbReference>
<dbReference type="InterPro" id="IPR011989">
    <property type="entry name" value="ARM-like"/>
</dbReference>
<sequence length="1106" mass="123233">MEKILDFTTDLDVALLDQVVTTFYSGSGEPQRAAGKILSQFQEHPDSWNRAAEILQFLSNSQAKFLALQILDKLIQSRWKVLPREQAAGIRNFIVNMIIALCQDDAQFAAQRPLIAKCDLTLVQILKQDWPQNWPQFIPEIVESSRSGFNVCENNMHILKLLSEEVFDYGADQLTQARANALKTKMEEEFQAIFALCYEVLDKATKPALVVATLKCLLRYLHWIPLQYIVETDLLALLAGKFLGPGETRTAALKCLTEAAGLSASSSQHTAPFRAMFQKAMEQIVAIIPPTADLKKSYRTANANDQAFLQDLAMFLCTFLGNHLASLEEGIPLAPASGLAAAPGAATSTTSSSGLSPAAAEAKELLLLSHTYLLSLSRIEERELFKTTLDYWAKLVSGLYAEIQQLPQTELSPLLQLQAAAATSGAPNPDVLAKFPLRKHMYASICSQLRLVVIESMVRPEEVLIVENDEGEIVREFVKESDTITLYKSMREVLVYLTHLDVLDTENIMSEKLARQIDGTEWSWHNINTLCWAIGSVSGTMNEDMEKRFLVGVIKHLLNLTEMKRGKDNKAVVASNIMYIVGQYPRFLKAHWKFLKTVVNKLFEFMHETHEGVQDMACDTFIKIVTKCKRHFVGVQPNEPEPFVDEIIRNIQQITEDLQPQQVHTFYEACGTIVGAQAARAARDTLLAQLMALPNMAWAAIVQQSASRPELLTDTETVKIIANIIKTNVSVCSAMGSFFYPQLGNIYLEMLSLYRAVSGMISDAVAKDGQVATKHVKVRGLRTIKKEILHLIEVYVGDATNKDEIVSTLVQPLFEAVLLDYKTNVADARDAEVLICLTTVVSKVGHMIPDGIVAIMDNVFACTLEMITKDFTEYPEHRAEFYRLLREINHTCFAAERKLPGDTFQQLINAALWAAKHENSDVENNGLAFLDDMLANVANCGDENFANAFYSSFYLPILSDTFFVITDSGHQAAFKLQAQLLSHLIALVERNAIKVPLYQASDAPQGTSNAEYIKNFLGTTLLSNFTQLNAQQVGGFLTALIGTYADTNKFKGVLRDFLVQIKQVGGDPTDYLFAEDKENELLAKQKVERERAMRVGGMLKPSEMAD</sequence>
<dbReference type="GO" id="GO:0061608">
    <property type="term" value="F:nuclear import signal receptor activity"/>
    <property type="evidence" value="ECO:0007669"/>
    <property type="project" value="EnsemblFungi"/>
</dbReference>
<evidence type="ECO:0000313" key="7">
    <source>
        <dbReference type="EMBL" id="ODQ78581.1"/>
    </source>
</evidence>
<dbReference type="Pfam" id="PF18784">
    <property type="entry name" value="CRM1_repeat_2"/>
    <property type="match status" value="1"/>
</dbReference>
<keyword evidence="4" id="KW-0653">Protein transport</keyword>
<comment type="similarity">
    <text evidence="2">Belongs to the exportin family.</text>
</comment>
<reference evidence="8" key="1">
    <citation type="submission" date="2016-05" db="EMBL/GenBank/DDBJ databases">
        <title>Comparative genomics of biotechnologically important yeasts.</title>
        <authorList>
            <consortium name="DOE Joint Genome Institute"/>
            <person name="Riley R."/>
            <person name="Haridas S."/>
            <person name="Wolfe K.H."/>
            <person name="Lopes M.R."/>
            <person name="Hittinger C.T."/>
            <person name="Goker M."/>
            <person name="Salamov A."/>
            <person name="Wisecaver J."/>
            <person name="Long T.M."/>
            <person name="Aerts A.L."/>
            <person name="Barry K."/>
            <person name="Choi C."/>
            <person name="Clum A."/>
            <person name="Coughlan A.Y."/>
            <person name="Deshpande S."/>
            <person name="Douglass A.P."/>
            <person name="Hanson S.J."/>
            <person name="Klenk H.-P."/>
            <person name="Labutti K."/>
            <person name="Lapidus A."/>
            <person name="Lindquist E."/>
            <person name="Lipzen A."/>
            <person name="Meier-Kolthoff J.P."/>
            <person name="Ohm R.A."/>
            <person name="Otillar R.P."/>
            <person name="Pangilinan J."/>
            <person name="Peng Y."/>
            <person name="Rokas A."/>
            <person name="Rosa C.A."/>
            <person name="Scheuner C."/>
            <person name="Sibirny A.A."/>
            <person name="Slot J.C."/>
            <person name="Stielow J.B."/>
            <person name="Sun H."/>
            <person name="Kurtzman C.P."/>
            <person name="Blackwell M."/>
            <person name="Grigoriev I.V."/>
            <person name="Jeffries T.W."/>
        </authorList>
    </citation>
    <scope>NUCLEOTIDE SEQUENCE [LARGE SCALE GENOMIC DNA]</scope>
    <source>
        <strain evidence="8">NRRL Y-12698</strain>
    </source>
</reference>
<keyword evidence="8" id="KW-1185">Reference proteome</keyword>
<organism evidence="7 8">
    <name type="scientific">Babjeviella inositovora NRRL Y-12698</name>
    <dbReference type="NCBI Taxonomy" id="984486"/>
    <lineage>
        <taxon>Eukaryota</taxon>
        <taxon>Fungi</taxon>
        <taxon>Dikarya</taxon>
        <taxon>Ascomycota</taxon>
        <taxon>Saccharomycotina</taxon>
        <taxon>Pichiomycetes</taxon>
        <taxon>Serinales incertae sedis</taxon>
        <taxon>Babjeviella</taxon>
    </lineage>
</organism>
<dbReference type="FunFam" id="1.25.10.10:FF:000022">
    <property type="entry name" value="protein EXPORTIN 1A"/>
    <property type="match status" value="1"/>
</dbReference>
<dbReference type="InterPro" id="IPR013598">
    <property type="entry name" value="Exportin-1/Importin-b-like"/>
</dbReference>
<feature type="domain" description="Importin N-terminal" evidence="6">
    <location>
        <begin position="34"/>
        <end position="100"/>
    </location>
</feature>
<dbReference type="SUPFAM" id="SSF48371">
    <property type="entry name" value="ARM repeat"/>
    <property type="match status" value="1"/>
</dbReference>
<dbReference type="GO" id="GO:0006406">
    <property type="term" value="P:mRNA export from nucleus"/>
    <property type="evidence" value="ECO:0007669"/>
    <property type="project" value="EnsemblFungi"/>
</dbReference>
<dbReference type="GO" id="GO:0034501">
    <property type="term" value="P:protein localization to kinetochore"/>
    <property type="evidence" value="ECO:0007669"/>
    <property type="project" value="EnsemblFungi"/>
</dbReference>
<dbReference type="InterPro" id="IPR045065">
    <property type="entry name" value="XPO1/5"/>
</dbReference>
<dbReference type="GO" id="GO:0000776">
    <property type="term" value="C:kinetochore"/>
    <property type="evidence" value="ECO:0007669"/>
    <property type="project" value="EnsemblFungi"/>
</dbReference>
<dbReference type="SMART" id="SM00913">
    <property type="entry name" value="IBN_N"/>
    <property type="match status" value="1"/>
</dbReference>
<dbReference type="PANTHER" id="PTHR11223">
    <property type="entry name" value="EXPORTIN 1/5"/>
    <property type="match status" value="1"/>
</dbReference>
<dbReference type="GO" id="GO:0006611">
    <property type="term" value="P:protein export from nucleus"/>
    <property type="evidence" value="ECO:0007669"/>
    <property type="project" value="EnsemblFungi"/>
</dbReference>
<dbReference type="Pfam" id="PF08389">
    <property type="entry name" value="Xpo1"/>
    <property type="match status" value="1"/>
</dbReference>
<dbReference type="GO" id="GO:0005049">
    <property type="term" value="F:nuclear export signal receptor activity"/>
    <property type="evidence" value="ECO:0007669"/>
    <property type="project" value="EnsemblFungi"/>
</dbReference>